<dbReference type="InterPro" id="IPR050767">
    <property type="entry name" value="Sel1_AlgK"/>
</dbReference>
<feature type="signal peptide" evidence="3">
    <location>
        <begin position="1"/>
        <end position="29"/>
    </location>
</feature>
<feature type="compositionally biased region" description="Acidic residues" evidence="2">
    <location>
        <begin position="830"/>
        <end position="839"/>
    </location>
</feature>
<sequence>MKERYSWRIFAAVSLCLLLLLSPSKPGEALRRRESEKPREDRPREDAGRFSPQEAGEALERLLPTLQAREHEAFLNVTPERMQRLQAAVEMKYGENGKLVDFPKATELLRQLASEGRPDAATAQALYELGDMQVRGYPGVLGRTVRDLNSAVRDFRAAALLGYGPALHALGVAYAVGLGSLEPNEAEATRLHYLASLTDYIPAVLATGFRFLHGDGVVADCEAALRYYKFAAERAVQFLAPSPAEGEVDTSGPPPPLGEGDRLTEQTTAQWRELQTVQTQQKEILQYWEQHAKDGNPMAQYELAKLREQQPAPARHPAGSSPDEEKVEAERLRQVADLYKASAEQGLAPALRDLGLLYLQGQGVERNFQKAVECFKRAADLGDPESQNYLGYLYYFGAAAPSSSSEQSSSEGGIASDSRQMHRDQRSPYSSSSGSPPGRPPEYPVDGAFDSAVPSSPESSPTSAEDTFVIPRNETLALHYFTQAALKEYPEALFFLGEIEVQAYTAATTPGGTEGETGRRRERASSYGLHKTNAGEQRQDGLNAGRGRRVGHAQDDEARLLKALRLYQRAADGGYILAAWREAQLLEAGKGTARSCEDAALAYKLVAEAGPWVDDVRKGISQYVAGDLEGALLTYAFAAEEGYEVAQANAAFLYSRFRPSWESRPSTAAKSSPKPSSQRRSRDSGGDETDPAGRTKKRWLWSAFGDLWRGEERKEAESKALREVDRKTLEARTKQGLIQNPLQMEELCTDEACEREMEGEGFTKAVLSDEEDREWGSRRQINREHGGQKQARGGRRTQGGRAGEEEREQKSAFVKSGEERREQRWTGETGDSEGMSEEDAAPPLLPQIYRMWNRAALQGNPAALREVAKIHVNGSSDGVIIASPELSVEVLKISLAHGDVKSLPVLASLYEAGTSLTPPMYGRAIDLLKFYAETEQAQAAAGPQQALRSRVGTPGQGWREALQRRFKRWGLAARIGRLKVKEKIQKRRGEINQKVPGENAFSRGWWGQKPRN</sequence>
<feature type="compositionally biased region" description="Basic and acidic residues" evidence="2">
    <location>
        <begin position="28"/>
        <end position="48"/>
    </location>
</feature>
<dbReference type="EMBL" id="AHZU02001006">
    <property type="protein sequence ID" value="KFG37509.1"/>
    <property type="molecule type" value="Genomic_DNA"/>
</dbReference>
<dbReference type="GO" id="GO:0036503">
    <property type="term" value="P:ERAD pathway"/>
    <property type="evidence" value="ECO:0007669"/>
    <property type="project" value="TreeGrafter"/>
</dbReference>
<evidence type="ECO:0000256" key="3">
    <source>
        <dbReference type="SAM" id="SignalP"/>
    </source>
</evidence>
<feature type="chain" id="PRO_5001808796" evidence="3">
    <location>
        <begin position="30"/>
        <end position="1012"/>
    </location>
</feature>
<feature type="compositionally biased region" description="Basic and acidic residues" evidence="2">
    <location>
        <begin position="774"/>
        <end position="787"/>
    </location>
</feature>
<feature type="compositionally biased region" description="Basic and acidic residues" evidence="2">
    <location>
        <begin position="802"/>
        <end position="825"/>
    </location>
</feature>
<feature type="region of interest" description="Disordered" evidence="2">
    <location>
        <begin position="662"/>
        <end position="695"/>
    </location>
</feature>
<feature type="region of interest" description="Disordered" evidence="2">
    <location>
        <begin position="765"/>
        <end position="839"/>
    </location>
</feature>
<feature type="compositionally biased region" description="Low complexity" evidence="2">
    <location>
        <begin position="403"/>
        <end position="416"/>
    </location>
</feature>
<feature type="compositionally biased region" description="Low complexity" evidence="2">
    <location>
        <begin position="450"/>
        <end position="465"/>
    </location>
</feature>
<feature type="region of interest" description="Disordered" evidence="2">
    <location>
        <begin position="307"/>
        <end position="328"/>
    </location>
</feature>
<dbReference type="SMART" id="SM00671">
    <property type="entry name" value="SEL1"/>
    <property type="match status" value="6"/>
</dbReference>
<gene>
    <name evidence="4" type="ORF">TGDOM2_313690</name>
</gene>
<evidence type="ECO:0000313" key="5">
    <source>
        <dbReference type="Proteomes" id="UP000028837"/>
    </source>
</evidence>
<dbReference type="GO" id="GO:0005789">
    <property type="term" value="C:endoplasmic reticulum membrane"/>
    <property type="evidence" value="ECO:0007669"/>
    <property type="project" value="TreeGrafter"/>
</dbReference>
<dbReference type="OrthoDB" id="27934at2759"/>
<feature type="compositionally biased region" description="Low complexity" evidence="2">
    <location>
        <begin position="427"/>
        <end position="436"/>
    </location>
</feature>
<dbReference type="InterPro" id="IPR011990">
    <property type="entry name" value="TPR-like_helical_dom_sf"/>
</dbReference>
<feature type="compositionally biased region" description="Low complexity" evidence="2">
    <location>
        <begin position="663"/>
        <end position="678"/>
    </location>
</feature>
<feature type="region of interest" description="Disordered" evidence="2">
    <location>
        <begin position="242"/>
        <end position="262"/>
    </location>
</feature>
<dbReference type="PANTHER" id="PTHR11102:SF147">
    <property type="entry name" value="SEL1L ADAPTOR SUBUNIT OF ERAD E3 UBIQUITIN LIGASE"/>
    <property type="match status" value="1"/>
</dbReference>
<dbReference type="Gene3D" id="1.25.40.10">
    <property type="entry name" value="Tetratricopeptide repeat domain"/>
    <property type="match status" value="3"/>
</dbReference>
<name>A0A086JZE1_TOXGO</name>
<proteinExistence type="inferred from homology"/>
<reference evidence="4 5" key="1">
    <citation type="submission" date="2014-02" db="EMBL/GenBank/DDBJ databases">
        <authorList>
            <person name="Sibley D."/>
            <person name="Venepally P."/>
            <person name="Karamycheva S."/>
            <person name="Hadjithomas M."/>
            <person name="Khan A."/>
            <person name="Brunk B."/>
            <person name="Roos D."/>
            <person name="Caler E."/>
            <person name="Lorenzi H."/>
        </authorList>
    </citation>
    <scope>NUCLEOTIDE SEQUENCE [LARGE SCALE GENOMIC DNA]</scope>
    <source>
        <strain evidence="4 5">GAB2-2007-GAL-DOM2</strain>
    </source>
</reference>
<feature type="region of interest" description="Disordered" evidence="2">
    <location>
        <begin position="27"/>
        <end position="54"/>
    </location>
</feature>
<feature type="region of interest" description="Disordered" evidence="2">
    <location>
        <begin position="403"/>
        <end position="465"/>
    </location>
</feature>
<organism evidence="4 5">
    <name type="scientific">Toxoplasma gondii GAB2-2007-GAL-DOM2</name>
    <dbReference type="NCBI Taxonomy" id="1130820"/>
    <lineage>
        <taxon>Eukaryota</taxon>
        <taxon>Sar</taxon>
        <taxon>Alveolata</taxon>
        <taxon>Apicomplexa</taxon>
        <taxon>Conoidasida</taxon>
        <taxon>Coccidia</taxon>
        <taxon>Eucoccidiorida</taxon>
        <taxon>Eimeriorina</taxon>
        <taxon>Sarcocystidae</taxon>
        <taxon>Toxoplasma</taxon>
    </lineage>
</organism>
<evidence type="ECO:0000313" key="4">
    <source>
        <dbReference type="EMBL" id="KFG37509.1"/>
    </source>
</evidence>
<dbReference type="Pfam" id="PF08238">
    <property type="entry name" value="Sel1"/>
    <property type="match status" value="7"/>
</dbReference>
<dbReference type="PANTHER" id="PTHR11102">
    <property type="entry name" value="SEL-1-LIKE PROTEIN"/>
    <property type="match status" value="1"/>
</dbReference>
<dbReference type="VEuPathDB" id="ToxoDB:TGDOM2_313690"/>
<accession>A0A086JZE1</accession>
<evidence type="ECO:0000256" key="1">
    <source>
        <dbReference type="ARBA" id="ARBA00038101"/>
    </source>
</evidence>
<dbReference type="InterPro" id="IPR006597">
    <property type="entry name" value="Sel1-like"/>
</dbReference>
<dbReference type="Proteomes" id="UP000028837">
    <property type="component" value="Unassembled WGS sequence"/>
</dbReference>
<protein>
    <submittedName>
        <fullName evidence="4">Sel1 repeat-containing protein</fullName>
    </submittedName>
</protein>
<evidence type="ECO:0000256" key="2">
    <source>
        <dbReference type="SAM" id="MobiDB-lite"/>
    </source>
</evidence>
<dbReference type="SUPFAM" id="SSF81901">
    <property type="entry name" value="HCP-like"/>
    <property type="match status" value="3"/>
</dbReference>
<dbReference type="AlphaFoldDB" id="A0A086JZE1"/>
<comment type="similarity">
    <text evidence="1">Belongs to the sel-1 family.</text>
</comment>
<feature type="region of interest" description="Disordered" evidence="2">
    <location>
        <begin position="507"/>
        <end position="549"/>
    </location>
</feature>
<comment type="caution">
    <text evidence="4">The sequence shown here is derived from an EMBL/GenBank/DDBJ whole genome shotgun (WGS) entry which is preliminary data.</text>
</comment>
<keyword evidence="3" id="KW-0732">Signal</keyword>
<feature type="region of interest" description="Disordered" evidence="2">
    <location>
        <begin position="989"/>
        <end position="1012"/>
    </location>
</feature>